<feature type="transmembrane region" description="Helical" evidence="7">
    <location>
        <begin position="168"/>
        <end position="190"/>
    </location>
</feature>
<feature type="domain" description="Type II secretion system protein GspF" evidence="8">
    <location>
        <begin position="271"/>
        <end position="393"/>
    </location>
</feature>
<keyword evidence="3" id="KW-1003">Cell membrane</keyword>
<dbReference type="EMBL" id="FNYY01000001">
    <property type="protein sequence ID" value="SEI58677.1"/>
    <property type="molecule type" value="Genomic_DNA"/>
</dbReference>
<dbReference type="InterPro" id="IPR003004">
    <property type="entry name" value="GspF/PilC"/>
</dbReference>
<evidence type="ECO:0000313" key="10">
    <source>
        <dbReference type="Proteomes" id="UP000182932"/>
    </source>
</evidence>
<dbReference type="AlphaFoldDB" id="A0A975W6R7"/>
<comment type="subcellular location">
    <subcellularLocation>
        <location evidence="1">Cell membrane</location>
        <topology evidence="1">Multi-pass membrane protein</topology>
    </subcellularLocation>
</comment>
<dbReference type="Proteomes" id="UP000182932">
    <property type="component" value="Unassembled WGS sequence"/>
</dbReference>
<feature type="transmembrane region" description="Helical" evidence="7">
    <location>
        <begin position="374"/>
        <end position="395"/>
    </location>
</feature>
<keyword evidence="6 7" id="KW-0472">Membrane</keyword>
<keyword evidence="5 7" id="KW-1133">Transmembrane helix</keyword>
<evidence type="ECO:0000256" key="6">
    <source>
        <dbReference type="ARBA" id="ARBA00023136"/>
    </source>
</evidence>
<evidence type="ECO:0000256" key="4">
    <source>
        <dbReference type="ARBA" id="ARBA00022692"/>
    </source>
</evidence>
<dbReference type="Gene3D" id="1.20.81.30">
    <property type="entry name" value="Type II secretion system (T2SS), domain F"/>
    <property type="match status" value="2"/>
</dbReference>
<evidence type="ECO:0000256" key="7">
    <source>
        <dbReference type="SAM" id="Phobius"/>
    </source>
</evidence>
<dbReference type="PANTHER" id="PTHR30012:SF0">
    <property type="entry name" value="TYPE II SECRETION SYSTEM PROTEIN F-RELATED"/>
    <property type="match status" value="1"/>
</dbReference>
<keyword evidence="4 7" id="KW-0812">Transmembrane</keyword>
<dbReference type="GO" id="GO:0015628">
    <property type="term" value="P:protein secretion by the type II secretion system"/>
    <property type="evidence" value="ECO:0007669"/>
    <property type="project" value="TreeGrafter"/>
</dbReference>
<organism evidence="9 10">
    <name type="scientific">Marinovum algicola</name>
    <dbReference type="NCBI Taxonomy" id="42444"/>
    <lineage>
        <taxon>Bacteria</taxon>
        <taxon>Pseudomonadati</taxon>
        <taxon>Pseudomonadota</taxon>
        <taxon>Alphaproteobacteria</taxon>
        <taxon>Rhodobacterales</taxon>
        <taxon>Roseobacteraceae</taxon>
        <taxon>Marinovum</taxon>
    </lineage>
</organism>
<sequence length="405" mass="43410">MTAFRYTAYTASGQRRRGTLVAETRTQANDQLRAKGLFPAEIEARAAGRRIAFLRPRTVLSADERAVFTRQLEVLLSADIAVDMALETVSSSGGSQRIEAVANAARAALQEGESLSRALGDSDAGFPPYFLAAIAAGETSGELARVVNELAHHLETAGQDQSRLATALIYPAFVAAVSLVVCAILVTSVAPQLVTMFEATGQPLPGITLRLLAVSDWLQANWLACLVAVIVAGTAARLALRVPRLRDRWDGFRLSLPIAGRLIRNAAALQYLRTLALVISSRQTALDAVRSAERVLTIRRFQREAAEVSVALQRGESLSRALAQLTVIPPVCCQLIGAGEQSARVAPMADRAARLVASWLENDRKRIAALMDPLLMMIVGSFVLVVVLAILLPIFDLQAMVAAPG</sequence>
<comment type="caution">
    <text evidence="9">The sequence shown here is derived from an EMBL/GenBank/DDBJ whole genome shotgun (WGS) entry which is preliminary data.</text>
</comment>
<dbReference type="PRINTS" id="PR00812">
    <property type="entry name" value="BCTERIALGSPF"/>
</dbReference>
<evidence type="ECO:0000256" key="1">
    <source>
        <dbReference type="ARBA" id="ARBA00004651"/>
    </source>
</evidence>
<evidence type="ECO:0000313" key="9">
    <source>
        <dbReference type="EMBL" id="SEI58677.1"/>
    </source>
</evidence>
<dbReference type="GeneID" id="80816572"/>
<dbReference type="InterPro" id="IPR018076">
    <property type="entry name" value="T2SS_GspF_dom"/>
</dbReference>
<dbReference type="Pfam" id="PF00482">
    <property type="entry name" value="T2SSF"/>
    <property type="match status" value="2"/>
</dbReference>
<dbReference type="PANTHER" id="PTHR30012">
    <property type="entry name" value="GENERAL SECRETION PATHWAY PROTEIN"/>
    <property type="match status" value="1"/>
</dbReference>
<feature type="domain" description="Type II secretion system protein GspF" evidence="8">
    <location>
        <begin position="68"/>
        <end position="191"/>
    </location>
</feature>
<feature type="transmembrane region" description="Helical" evidence="7">
    <location>
        <begin position="220"/>
        <end position="240"/>
    </location>
</feature>
<comment type="similarity">
    <text evidence="2">Belongs to the GSP F family.</text>
</comment>
<dbReference type="RefSeq" id="WP_074834463.1">
    <property type="nucleotide sequence ID" value="NZ_CBDCHJ010000006.1"/>
</dbReference>
<keyword evidence="10" id="KW-1185">Reference proteome</keyword>
<evidence type="ECO:0000259" key="8">
    <source>
        <dbReference type="Pfam" id="PF00482"/>
    </source>
</evidence>
<proteinExistence type="inferred from homology"/>
<accession>A0A975W6R7</accession>
<evidence type="ECO:0000256" key="2">
    <source>
        <dbReference type="ARBA" id="ARBA00005745"/>
    </source>
</evidence>
<evidence type="ECO:0000256" key="3">
    <source>
        <dbReference type="ARBA" id="ARBA00022475"/>
    </source>
</evidence>
<reference evidence="9 10" key="1">
    <citation type="submission" date="2016-10" db="EMBL/GenBank/DDBJ databases">
        <authorList>
            <person name="Varghese N."/>
            <person name="Submissions S."/>
        </authorList>
    </citation>
    <scope>NUCLEOTIDE SEQUENCE [LARGE SCALE GENOMIC DNA]</scope>
    <source>
        <strain evidence="9 10">FF3</strain>
    </source>
</reference>
<gene>
    <name evidence="9" type="ORF">SAMN04487940_101302</name>
</gene>
<dbReference type="InterPro" id="IPR042094">
    <property type="entry name" value="T2SS_GspF_sf"/>
</dbReference>
<evidence type="ECO:0000256" key="5">
    <source>
        <dbReference type="ARBA" id="ARBA00022989"/>
    </source>
</evidence>
<dbReference type="GO" id="GO:0005886">
    <property type="term" value="C:plasma membrane"/>
    <property type="evidence" value="ECO:0007669"/>
    <property type="project" value="UniProtKB-SubCell"/>
</dbReference>
<protein>
    <submittedName>
        <fullName evidence="9">General secretion pathway protein F</fullName>
    </submittedName>
</protein>
<name>A0A975W6R7_9RHOB</name>